<evidence type="ECO:0000256" key="1">
    <source>
        <dbReference type="SAM" id="Phobius"/>
    </source>
</evidence>
<keyword evidence="6" id="KW-1185">Reference proteome</keyword>
<dbReference type="PROSITE" id="PS51832">
    <property type="entry name" value="HD_GYP"/>
    <property type="match status" value="1"/>
</dbReference>
<keyword evidence="5" id="KW-0808">Transferase</keyword>
<keyword evidence="1" id="KW-1133">Transmembrane helix</keyword>
<name>A0A660L7C7_9ACTN</name>
<dbReference type="InterPro" id="IPR006675">
    <property type="entry name" value="HDIG_dom"/>
</dbReference>
<dbReference type="PROSITE" id="PS51831">
    <property type="entry name" value="HD"/>
    <property type="match status" value="1"/>
</dbReference>
<dbReference type="CDD" id="cd00077">
    <property type="entry name" value="HDc"/>
    <property type="match status" value="1"/>
</dbReference>
<evidence type="ECO:0000256" key="2">
    <source>
        <dbReference type="SAM" id="SignalP"/>
    </source>
</evidence>
<dbReference type="Proteomes" id="UP000278962">
    <property type="component" value="Unassembled WGS sequence"/>
</dbReference>
<reference evidence="5 6" key="1">
    <citation type="submission" date="2018-10" db="EMBL/GenBank/DDBJ databases">
        <title>Genomic Encyclopedia of Archaeal and Bacterial Type Strains, Phase II (KMG-II): from individual species to whole genera.</title>
        <authorList>
            <person name="Goeker M."/>
        </authorList>
    </citation>
    <scope>NUCLEOTIDE SEQUENCE [LARGE SCALE GENOMIC DNA]</scope>
    <source>
        <strain evidence="5 6">DSM 14954</strain>
    </source>
</reference>
<dbReference type="GO" id="GO:0016740">
    <property type="term" value="F:transferase activity"/>
    <property type="evidence" value="ECO:0007669"/>
    <property type="project" value="UniProtKB-KW"/>
</dbReference>
<dbReference type="SUPFAM" id="SSF109604">
    <property type="entry name" value="HD-domain/PDEase-like"/>
    <property type="match status" value="1"/>
</dbReference>
<feature type="domain" description="HD" evidence="3">
    <location>
        <begin position="259"/>
        <end position="381"/>
    </location>
</feature>
<keyword evidence="2" id="KW-0732">Signal</keyword>
<dbReference type="SMART" id="SM00471">
    <property type="entry name" value="HDc"/>
    <property type="match status" value="1"/>
</dbReference>
<dbReference type="InterPro" id="IPR052020">
    <property type="entry name" value="Cyclic_di-GMP/3'3'-cGAMP_PDE"/>
</dbReference>
<dbReference type="NCBIfam" id="TIGR00277">
    <property type="entry name" value="HDIG"/>
    <property type="match status" value="1"/>
</dbReference>
<feature type="transmembrane region" description="Helical" evidence="1">
    <location>
        <begin position="64"/>
        <end position="93"/>
    </location>
</feature>
<dbReference type="OrthoDB" id="5241937at2"/>
<feature type="transmembrane region" description="Helical" evidence="1">
    <location>
        <begin position="195"/>
        <end position="217"/>
    </location>
</feature>
<evidence type="ECO:0000313" key="5">
    <source>
        <dbReference type="EMBL" id="RKQ87480.1"/>
    </source>
</evidence>
<comment type="caution">
    <text evidence="5">The sequence shown here is derived from an EMBL/GenBank/DDBJ whole genome shotgun (WGS) entry which is preliminary data.</text>
</comment>
<keyword evidence="1" id="KW-0812">Transmembrane</keyword>
<dbReference type="InterPro" id="IPR003607">
    <property type="entry name" value="HD/PDEase_dom"/>
</dbReference>
<protein>
    <submittedName>
        <fullName evidence="5">Putative nucleotidyltransferase with HDIG domain</fullName>
    </submittedName>
</protein>
<feature type="chain" id="PRO_5039364674" evidence="2">
    <location>
        <begin position="24"/>
        <end position="456"/>
    </location>
</feature>
<feature type="transmembrane region" description="Helical" evidence="1">
    <location>
        <begin position="169"/>
        <end position="189"/>
    </location>
</feature>
<feature type="transmembrane region" description="Helical" evidence="1">
    <location>
        <begin position="105"/>
        <end position="123"/>
    </location>
</feature>
<dbReference type="PANTHER" id="PTHR45228">
    <property type="entry name" value="CYCLIC DI-GMP PHOSPHODIESTERASE TM_0186-RELATED"/>
    <property type="match status" value="1"/>
</dbReference>
<keyword evidence="1" id="KW-0472">Membrane</keyword>
<dbReference type="InterPro" id="IPR037522">
    <property type="entry name" value="HD_GYP_dom"/>
</dbReference>
<sequence>MPRRQVTLSLVSATLLACALAGAALVSRADDWQSLSLFGLLFVLAAGSEMLSFELRGLRLSGSFLALVLAMALLGPAPAAVMGVACSVVDAVISRRSIDRTITNLATFAVFPLVGGLTIRALAGDFEVGGSEALWFGAVVLTTFLLANALNFAMVAAGSWFAYDVPPRLMLRSFVTALPSEFATALLTASVAFTYAYLGIGSIALAAVVLFVFLYIVRTSIAADERGEELEQRTRELASLQMGLLSTVLQTLSMRDAMTARHSAAVARYSREVAAMLGLDAREQDLIHTAALLHDIGKFILPDSVLFANRKLTDEEWQLIKLHPEQGAKLVERIEGYGPVAEIVLHHHERFAGGGYPAGIAGEDIPLGARILSVADTYDVMTSRDSYRRPVSSEAALAELRRVAGTQLDPAVVDVFERMILEKGVAFSHTDEVDFEAELAFEKRVADYAQPRLAAA</sequence>
<accession>A0A660L7C7</accession>
<dbReference type="AlphaFoldDB" id="A0A660L7C7"/>
<organism evidence="5 6">
    <name type="scientific">Solirubrobacter pauli</name>
    <dbReference type="NCBI Taxonomy" id="166793"/>
    <lineage>
        <taxon>Bacteria</taxon>
        <taxon>Bacillati</taxon>
        <taxon>Actinomycetota</taxon>
        <taxon>Thermoleophilia</taxon>
        <taxon>Solirubrobacterales</taxon>
        <taxon>Solirubrobacteraceae</taxon>
        <taxon>Solirubrobacter</taxon>
    </lineage>
</organism>
<evidence type="ECO:0000259" key="3">
    <source>
        <dbReference type="PROSITE" id="PS51831"/>
    </source>
</evidence>
<feature type="domain" description="HD-GYP" evidence="4">
    <location>
        <begin position="237"/>
        <end position="432"/>
    </location>
</feature>
<dbReference type="Pfam" id="PF13487">
    <property type="entry name" value="HD_5"/>
    <property type="match status" value="1"/>
</dbReference>
<proteinExistence type="predicted"/>
<feature type="signal peptide" evidence="2">
    <location>
        <begin position="1"/>
        <end position="23"/>
    </location>
</feature>
<gene>
    <name evidence="5" type="ORF">C8N24_5503</name>
</gene>
<dbReference type="EMBL" id="RBIL01000002">
    <property type="protein sequence ID" value="RKQ87480.1"/>
    <property type="molecule type" value="Genomic_DNA"/>
</dbReference>
<evidence type="ECO:0000259" key="4">
    <source>
        <dbReference type="PROSITE" id="PS51832"/>
    </source>
</evidence>
<evidence type="ECO:0000313" key="6">
    <source>
        <dbReference type="Proteomes" id="UP000278962"/>
    </source>
</evidence>
<dbReference type="InterPro" id="IPR006674">
    <property type="entry name" value="HD_domain"/>
</dbReference>
<dbReference type="PROSITE" id="PS51257">
    <property type="entry name" value="PROKAR_LIPOPROTEIN"/>
    <property type="match status" value="1"/>
</dbReference>
<dbReference type="Gene3D" id="1.10.3210.10">
    <property type="entry name" value="Hypothetical protein af1432"/>
    <property type="match status" value="1"/>
</dbReference>
<feature type="transmembrane region" description="Helical" evidence="1">
    <location>
        <begin position="135"/>
        <end position="157"/>
    </location>
</feature>